<dbReference type="PROSITE" id="PS50011">
    <property type="entry name" value="PROTEIN_KINASE_DOM"/>
    <property type="match status" value="1"/>
</dbReference>
<evidence type="ECO:0000313" key="4">
    <source>
        <dbReference type="Proteomes" id="UP001165082"/>
    </source>
</evidence>
<dbReference type="OrthoDB" id="4062651at2759"/>
<dbReference type="Gene3D" id="3.30.200.20">
    <property type="entry name" value="Phosphorylase Kinase, domain 1"/>
    <property type="match status" value="2"/>
</dbReference>
<protein>
    <recommendedName>
        <fullName evidence="2">Protein kinase domain-containing protein</fullName>
    </recommendedName>
</protein>
<gene>
    <name evidence="3" type="ORF">TrRE_jg12272</name>
</gene>
<accession>A0A9W7E9Q8</accession>
<organism evidence="3 4">
    <name type="scientific">Triparma retinervis</name>
    <dbReference type="NCBI Taxonomy" id="2557542"/>
    <lineage>
        <taxon>Eukaryota</taxon>
        <taxon>Sar</taxon>
        <taxon>Stramenopiles</taxon>
        <taxon>Ochrophyta</taxon>
        <taxon>Bolidophyceae</taxon>
        <taxon>Parmales</taxon>
        <taxon>Triparmaceae</taxon>
        <taxon>Triparma</taxon>
    </lineage>
</organism>
<dbReference type="SUPFAM" id="SSF56112">
    <property type="entry name" value="Protein kinase-like (PK-like)"/>
    <property type="match status" value="1"/>
</dbReference>
<keyword evidence="4" id="KW-1185">Reference proteome</keyword>
<sequence>MTPPTAGKKRSNEEEEEVADVIHPEDKYNIGKVLGQGAFGTVVLATVKTHDELHPPNERESKKRMKREMAKRGHAVHHDPQQFAIKYLKIDNAQTATEGIMEATKLVKVSHPNIVSLREQFFKNRNVEEEE</sequence>
<proteinExistence type="predicted"/>
<reference evidence="3" key="1">
    <citation type="submission" date="2022-07" db="EMBL/GenBank/DDBJ databases">
        <title>Genome analysis of Parmales, a sister group of diatoms, reveals the evolutionary specialization of diatoms from phago-mixotrophs to photoautotrophs.</title>
        <authorList>
            <person name="Ban H."/>
            <person name="Sato S."/>
            <person name="Yoshikawa S."/>
            <person name="Kazumasa Y."/>
            <person name="Nakamura Y."/>
            <person name="Ichinomiya M."/>
            <person name="Saitoh K."/>
            <person name="Sato N."/>
            <person name="Blanc-Mathieu R."/>
            <person name="Endo H."/>
            <person name="Kuwata A."/>
            <person name="Ogata H."/>
        </authorList>
    </citation>
    <scope>NUCLEOTIDE SEQUENCE</scope>
</reference>
<dbReference type="GO" id="GO:0004672">
    <property type="term" value="F:protein kinase activity"/>
    <property type="evidence" value="ECO:0007669"/>
    <property type="project" value="InterPro"/>
</dbReference>
<comment type="caution">
    <text evidence="3">The sequence shown here is derived from an EMBL/GenBank/DDBJ whole genome shotgun (WGS) entry which is preliminary data.</text>
</comment>
<feature type="region of interest" description="Disordered" evidence="1">
    <location>
        <begin position="1"/>
        <end position="23"/>
    </location>
</feature>
<evidence type="ECO:0000259" key="2">
    <source>
        <dbReference type="PROSITE" id="PS50011"/>
    </source>
</evidence>
<dbReference type="InterPro" id="IPR000719">
    <property type="entry name" value="Prot_kinase_dom"/>
</dbReference>
<dbReference type="Proteomes" id="UP001165082">
    <property type="component" value="Unassembled WGS sequence"/>
</dbReference>
<dbReference type="GO" id="GO:0005524">
    <property type="term" value="F:ATP binding"/>
    <property type="evidence" value="ECO:0007669"/>
    <property type="project" value="InterPro"/>
</dbReference>
<evidence type="ECO:0000313" key="3">
    <source>
        <dbReference type="EMBL" id="GMH68068.1"/>
    </source>
</evidence>
<dbReference type="AlphaFoldDB" id="A0A9W7E9Q8"/>
<evidence type="ECO:0000256" key="1">
    <source>
        <dbReference type="SAM" id="MobiDB-lite"/>
    </source>
</evidence>
<feature type="region of interest" description="Disordered" evidence="1">
    <location>
        <begin position="50"/>
        <end position="78"/>
    </location>
</feature>
<dbReference type="InterPro" id="IPR011009">
    <property type="entry name" value="Kinase-like_dom_sf"/>
</dbReference>
<dbReference type="EMBL" id="BRXZ01001313">
    <property type="protein sequence ID" value="GMH68068.1"/>
    <property type="molecule type" value="Genomic_DNA"/>
</dbReference>
<feature type="domain" description="Protein kinase" evidence="2">
    <location>
        <begin position="28"/>
        <end position="131"/>
    </location>
</feature>
<name>A0A9W7E9Q8_9STRA</name>